<keyword evidence="1" id="KW-0812">Transmembrane</keyword>
<accession>A0A382H208</accession>
<name>A0A382H208_9ZZZZ</name>
<protein>
    <submittedName>
        <fullName evidence="2">Uncharacterized protein</fullName>
    </submittedName>
</protein>
<evidence type="ECO:0000313" key="2">
    <source>
        <dbReference type="EMBL" id="SVB81212.1"/>
    </source>
</evidence>
<proteinExistence type="predicted"/>
<reference evidence="2" key="1">
    <citation type="submission" date="2018-05" db="EMBL/GenBank/DDBJ databases">
        <authorList>
            <person name="Lanie J.A."/>
            <person name="Ng W.-L."/>
            <person name="Kazmierczak K.M."/>
            <person name="Andrzejewski T.M."/>
            <person name="Davidsen T.M."/>
            <person name="Wayne K.J."/>
            <person name="Tettelin H."/>
            <person name="Glass J.I."/>
            <person name="Rusch D."/>
            <person name="Podicherti R."/>
            <person name="Tsui H.-C.T."/>
            <person name="Winkler M.E."/>
        </authorList>
    </citation>
    <scope>NUCLEOTIDE SEQUENCE</scope>
</reference>
<evidence type="ECO:0000256" key="1">
    <source>
        <dbReference type="SAM" id="Phobius"/>
    </source>
</evidence>
<keyword evidence="1" id="KW-0472">Membrane</keyword>
<feature type="non-terminal residue" evidence="2">
    <location>
        <position position="1"/>
    </location>
</feature>
<dbReference type="EMBL" id="UINC01058675">
    <property type="protein sequence ID" value="SVB81212.1"/>
    <property type="molecule type" value="Genomic_DNA"/>
</dbReference>
<dbReference type="AlphaFoldDB" id="A0A382H208"/>
<organism evidence="2">
    <name type="scientific">marine metagenome</name>
    <dbReference type="NCBI Taxonomy" id="408172"/>
    <lineage>
        <taxon>unclassified sequences</taxon>
        <taxon>metagenomes</taxon>
        <taxon>ecological metagenomes</taxon>
    </lineage>
</organism>
<feature type="non-terminal residue" evidence="2">
    <location>
        <position position="67"/>
    </location>
</feature>
<gene>
    <name evidence="2" type="ORF">METZ01_LOCUS234066</name>
</gene>
<feature type="transmembrane region" description="Helical" evidence="1">
    <location>
        <begin position="12"/>
        <end position="30"/>
    </location>
</feature>
<keyword evidence="1" id="KW-1133">Transmembrane helix</keyword>
<sequence>VINAIMNSRNQVFVYSLLSVLAGLIFNSFSPHGIKFLAEPKKEVLSIEEALALFADPQIRNVNLDMA</sequence>